<evidence type="ECO:0000313" key="10">
    <source>
        <dbReference type="EMBL" id="RGR27784.1"/>
    </source>
</evidence>
<protein>
    <submittedName>
        <fullName evidence="7">Glycoside hydrolase family 92 protein</fullName>
    </submittedName>
    <submittedName>
        <fullName evidence="8">Putative alpha-1,2-mannosidase</fullName>
    </submittedName>
</protein>
<evidence type="ECO:0000313" key="13">
    <source>
        <dbReference type="EMBL" id="RHM23024.1"/>
    </source>
</evidence>
<keyword evidence="14" id="KW-1185">Reference proteome</keyword>
<evidence type="ECO:0000256" key="1">
    <source>
        <dbReference type="ARBA" id="ARBA00001913"/>
    </source>
</evidence>
<dbReference type="STRING" id="46506.AA415_02593"/>
<evidence type="ECO:0000256" key="2">
    <source>
        <dbReference type="ARBA" id="ARBA00011245"/>
    </source>
</evidence>
<evidence type="ECO:0000313" key="11">
    <source>
        <dbReference type="EMBL" id="RGX00437.1"/>
    </source>
</evidence>
<gene>
    <name evidence="8" type="ORF">AA415_02593</name>
    <name evidence="12" type="ORF">DW668_02830</name>
    <name evidence="11" type="ORF">DWV41_00495</name>
    <name evidence="10" type="ORF">DWY58_09205</name>
    <name evidence="13" type="ORF">DWZ78_01820</name>
    <name evidence="9" type="ORF">DXC34_10800</name>
    <name evidence="7" type="ORF">F9958_00230</name>
</gene>
<comment type="cofactor">
    <cofactor evidence="1">
        <name>Ca(2+)</name>
        <dbReference type="ChEBI" id="CHEBI:29108"/>
    </cofactor>
</comment>
<keyword evidence="4" id="KW-0732">Signal</keyword>
<dbReference type="Proteomes" id="UP000056419">
    <property type="component" value="Unassembled WGS sequence"/>
</dbReference>
<evidence type="ECO:0000313" key="7">
    <source>
        <dbReference type="EMBL" id="KAB5316651.1"/>
    </source>
</evidence>
<evidence type="ECO:0000313" key="16">
    <source>
        <dbReference type="Proteomes" id="UP000283762"/>
    </source>
</evidence>
<dbReference type="Gene3D" id="2.70.98.10">
    <property type="match status" value="1"/>
</dbReference>
<evidence type="ECO:0000259" key="5">
    <source>
        <dbReference type="Pfam" id="PF07971"/>
    </source>
</evidence>
<reference evidence="8 14" key="1">
    <citation type="journal article" date="2016" name="BMC Genomics">
        <title>Type VI secretion systems of human gut Bacteroidales segregate into three genetic architectures, two of which are contained on mobile genetic elements.</title>
        <authorList>
            <person name="Coyne M.J."/>
            <person name="Roelofs K.G."/>
            <person name="Comstock L.E."/>
        </authorList>
    </citation>
    <scope>NUCLEOTIDE SEQUENCE [LARGE SCALE GENOMIC DNA]</scope>
    <source>
        <strain evidence="8 14">CL09T03C01</strain>
    </source>
</reference>
<dbReference type="Proteomes" id="UP000467334">
    <property type="component" value="Unassembled WGS sequence"/>
</dbReference>
<keyword evidence="3" id="KW-0106">Calcium</keyword>
<dbReference type="FunFam" id="1.20.1050.60:FF:000001">
    <property type="entry name" value="Putative alpha-1,2-mannosidase"/>
    <property type="match status" value="1"/>
</dbReference>
<sequence precursor="true">MKTNLKSNSILLGGLLLLGTVFSCTQAEQDYASYVNPFIGTGGHGHTYPGAVVPNGMIQPSPDTRIYEWDACSGYYYEDTTINGFSHTHVSGTGCADYGDVLLMPTVGKQEYHPMGAKSQQMAYCSAFSHDNEVAQPGYYSVLLERYNVKAELTATKRAAIHRYTFPEAEDAGFILDFDYSIERQTNEEMKIEVISDTEIRGHKKTVYWAFDQYINFYAKFSKPFTYTLVTDSVALEEGGPLLPTAKVLLQFPTAQNEEVLVKVGVSAVDMDGARKNVEAEIPGWDFDGVRSAARQAWNDYLSKIDIRTQNADQRTMFYTALYHTGLQPNLFTDADGRYFGMDLKPHQGSVDEPVYTIFSLWDTFRAYHPLMTIIDPELNEAFIRSLIQKEKEGGVFPMWELAGNYTGTMIGYHAASLIADSYAKGYRNFDVKEAYRACLRTAEYDTTGIITHPRVLPHLMPQAKYWKNKIGYVPCDKDNESVAKALEYAYDDWCISQLAEAMGDEPNRTKYAAFAEGYKVYFDPSTRFMRGLDSEGNWRTPFNPRASTHRNDDYCEGTAWQWTWFVPHDVDGLVELMGGRDAFIGKLDSLFVADSSLEGESVSVDISGLIGQYAHGNEPSHHIAHLYNYVGQPYKTQALVDSVLHTLYFNEPNGLSGNEDCGQMSAWYVLNAMGFYQVCPGKPVYSIGRPLFDEAAIRLQNGNTFTIIAHNNSRDNKYVRKIILNGEELAAPFFNHQDIVNGGTLELTMGAEPLMPDNELRK</sequence>
<reference evidence="15 16" key="3">
    <citation type="submission" date="2018-08" db="EMBL/GenBank/DDBJ databases">
        <title>A genome reference for cultivated species of the human gut microbiota.</title>
        <authorList>
            <person name="Zou Y."/>
            <person name="Xue W."/>
            <person name="Luo G."/>
        </authorList>
    </citation>
    <scope>NUCLEOTIDE SEQUENCE [LARGE SCALE GENOMIC DNA]</scope>
    <source>
        <strain evidence="11 19">AF05-4</strain>
        <strain evidence="10 17">AF25-6</strain>
        <strain evidence="13 18">AF35-20</strain>
        <strain evidence="12 16">AM25-16</strain>
        <strain evidence="9 15">TF03-6</strain>
    </source>
</reference>
<dbReference type="Proteomes" id="UP000283762">
    <property type="component" value="Unassembled WGS sequence"/>
</dbReference>
<dbReference type="NCBIfam" id="TIGR01180">
    <property type="entry name" value="aman2_put"/>
    <property type="match status" value="1"/>
</dbReference>
<feature type="signal peptide" evidence="4">
    <location>
        <begin position="1"/>
        <end position="27"/>
    </location>
</feature>
<dbReference type="GO" id="GO:0000224">
    <property type="term" value="F:peptide-N4-(N-acetyl-beta-glucosaminyl)asparagine amidase activity"/>
    <property type="evidence" value="ECO:0007669"/>
    <property type="project" value="TreeGrafter"/>
</dbReference>
<dbReference type="Gene3D" id="1.20.1610.10">
    <property type="entry name" value="alpha-1,2-mannosidases domains"/>
    <property type="match status" value="1"/>
</dbReference>
<evidence type="ECO:0000313" key="18">
    <source>
        <dbReference type="Proteomes" id="UP000284604"/>
    </source>
</evidence>
<dbReference type="InterPro" id="IPR012939">
    <property type="entry name" value="Glyco_hydro_92"/>
</dbReference>
<dbReference type="PROSITE" id="PS51257">
    <property type="entry name" value="PROKAR_LIPOPROTEIN"/>
    <property type="match status" value="1"/>
</dbReference>
<dbReference type="GO" id="GO:0006516">
    <property type="term" value="P:glycoprotein catabolic process"/>
    <property type="evidence" value="ECO:0007669"/>
    <property type="project" value="TreeGrafter"/>
</dbReference>
<accession>A0A108T4J2</accession>
<evidence type="ECO:0000313" key="15">
    <source>
        <dbReference type="Proteomes" id="UP000261223"/>
    </source>
</evidence>
<dbReference type="SUPFAM" id="SSF48208">
    <property type="entry name" value="Six-hairpin glycosidases"/>
    <property type="match status" value="1"/>
</dbReference>
<proteinExistence type="predicted"/>
<dbReference type="AlphaFoldDB" id="A0A108T4J2"/>
<evidence type="ECO:0000256" key="4">
    <source>
        <dbReference type="SAM" id="SignalP"/>
    </source>
</evidence>
<dbReference type="Gene3D" id="1.20.1050.60">
    <property type="entry name" value="alpha-1,2-mannosidase"/>
    <property type="match status" value="1"/>
</dbReference>
<evidence type="ECO:0000256" key="3">
    <source>
        <dbReference type="ARBA" id="ARBA00022837"/>
    </source>
</evidence>
<organism evidence="8 14">
    <name type="scientific">Bacteroides stercoris</name>
    <dbReference type="NCBI Taxonomy" id="46506"/>
    <lineage>
        <taxon>Bacteria</taxon>
        <taxon>Pseudomonadati</taxon>
        <taxon>Bacteroidota</taxon>
        <taxon>Bacteroidia</taxon>
        <taxon>Bacteroidales</taxon>
        <taxon>Bacteroidaceae</taxon>
        <taxon>Bacteroides</taxon>
    </lineage>
</organism>
<dbReference type="Proteomes" id="UP000284161">
    <property type="component" value="Unassembled WGS sequence"/>
</dbReference>
<dbReference type="EMBL" id="LRGC01000015">
    <property type="protein sequence ID" value="KWR53107.1"/>
    <property type="molecule type" value="Genomic_DNA"/>
</dbReference>
<feature type="chain" id="PRO_5036003823" evidence="4">
    <location>
        <begin position="28"/>
        <end position="763"/>
    </location>
</feature>
<evidence type="ECO:0000313" key="20">
    <source>
        <dbReference type="Proteomes" id="UP000467334"/>
    </source>
</evidence>
<dbReference type="InterPro" id="IPR050883">
    <property type="entry name" value="PNGase"/>
</dbReference>
<dbReference type="EMBL" id="QSSV01000013">
    <property type="protein sequence ID" value="RGM12540.1"/>
    <property type="molecule type" value="Genomic_DNA"/>
</dbReference>
<dbReference type="PANTHER" id="PTHR12143">
    <property type="entry name" value="PEPTIDE N-GLYCANASE PNGASE -RELATED"/>
    <property type="match status" value="1"/>
</dbReference>
<dbReference type="InterPro" id="IPR008928">
    <property type="entry name" value="6-hairpin_glycosidase_sf"/>
</dbReference>
<dbReference type="EMBL" id="QRPN01000001">
    <property type="protein sequence ID" value="RHM23024.1"/>
    <property type="molecule type" value="Genomic_DNA"/>
</dbReference>
<dbReference type="Pfam" id="PF17678">
    <property type="entry name" value="Glyco_hydro_92N"/>
    <property type="match status" value="1"/>
</dbReference>
<dbReference type="GO" id="GO:0005975">
    <property type="term" value="P:carbohydrate metabolic process"/>
    <property type="evidence" value="ECO:0007669"/>
    <property type="project" value="InterPro"/>
</dbReference>
<dbReference type="EMBL" id="QSBD01000001">
    <property type="protein sequence ID" value="RGX00437.1"/>
    <property type="molecule type" value="Genomic_DNA"/>
</dbReference>
<keyword evidence="7" id="KW-0378">Hydrolase</keyword>
<name>A0A108T4J2_BACSE</name>
<dbReference type="EMBL" id="WCLE01000001">
    <property type="protein sequence ID" value="KAB5316651.1"/>
    <property type="molecule type" value="Genomic_DNA"/>
</dbReference>
<comment type="subunit">
    <text evidence="2">Monomer.</text>
</comment>
<dbReference type="PATRIC" id="fig|46506.5.peg.2784"/>
<evidence type="ECO:0000313" key="8">
    <source>
        <dbReference type="EMBL" id="KWR53107.1"/>
    </source>
</evidence>
<dbReference type="Pfam" id="PF07971">
    <property type="entry name" value="Glyco_hydro_92"/>
    <property type="match status" value="1"/>
</dbReference>
<dbReference type="Proteomes" id="UP000261223">
    <property type="component" value="Unassembled WGS sequence"/>
</dbReference>
<dbReference type="FunFam" id="1.20.1610.10:FF:000001">
    <property type="entry name" value="Putative alpha-1,2-mannosidase"/>
    <property type="match status" value="1"/>
</dbReference>
<dbReference type="Gene3D" id="3.30.2080.10">
    <property type="entry name" value="GH92 mannosidase domain"/>
    <property type="match status" value="1"/>
</dbReference>
<evidence type="ECO:0000313" key="12">
    <source>
        <dbReference type="EMBL" id="RHF77659.1"/>
    </source>
</evidence>
<dbReference type="Proteomes" id="UP000284604">
    <property type="component" value="Unassembled WGS sequence"/>
</dbReference>
<evidence type="ECO:0000313" key="9">
    <source>
        <dbReference type="EMBL" id="RGM12540.1"/>
    </source>
</evidence>
<reference evidence="8" key="2">
    <citation type="submission" date="2016-01" db="EMBL/GenBank/DDBJ databases">
        <authorList>
            <person name="McClelland M."/>
            <person name="Jain A."/>
            <person name="Saraogi P."/>
            <person name="Mendelson R."/>
            <person name="Westerman R."/>
            <person name="SanMiguel P."/>
            <person name="Csonka L."/>
        </authorList>
    </citation>
    <scope>NUCLEOTIDE SEQUENCE</scope>
    <source>
        <strain evidence="8">CL09T03C01</strain>
    </source>
</reference>
<comment type="caution">
    <text evidence="8">The sequence shown here is derived from an EMBL/GenBank/DDBJ whole genome shotgun (WGS) entry which is preliminary data.</text>
</comment>
<dbReference type="InterPro" id="IPR014718">
    <property type="entry name" value="GH-type_carb-bd"/>
</dbReference>
<dbReference type="EMBL" id="QRHJ01000005">
    <property type="protein sequence ID" value="RHF77659.1"/>
    <property type="molecule type" value="Genomic_DNA"/>
</dbReference>
<evidence type="ECO:0000313" key="14">
    <source>
        <dbReference type="Proteomes" id="UP000056419"/>
    </source>
</evidence>
<dbReference type="GO" id="GO:0005829">
    <property type="term" value="C:cytosol"/>
    <property type="evidence" value="ECO:0007669"/>
    <property type="project" value="TreeGrafter"/>
</dbReference>
<dbReference type="FunFam" id="3.30.2080.10:FF:000001">
    <property type="entry name" value="Alpha-1,2-mannosidase subfamily"/>
    <property type="match status" value="1"/>
</dbReference>
<feature type="domain" description="Glycosyl hydrolase family 92 N-terminal" evidence="6">
    <location>
        <begin position="34"/>
        <end position="267"/>
    </location>
</feature>
<reference evidence="7 20" key="4">
    <citation type="journal article" date="2019" name="Nat. Med.">
        <title>A library of human gut bacterial isolates paired with longitudinal multiomics data enables mechanistic microbiome research.</title>
        <authorList>
            <person name="Poyet M."/>
            <person name="Groussin M."/>
            <person name="Gibbons S.M."/>
            <person name="Avila-Pacheco J."/>
            <person name="Jiang X."/>
            <person name="Kearney S.M."/>
            <person name="Perrotta A.R."/>
            <person name="Berdy B."/>
            <person name="Zhao S."/>
            <person name="Lieberman T.D."/>
            <person name="Swanson P.K."/>
            <person name="Smith M."/>
            <person name="Roesemann S."/>
            <person name="Alexander J.E."/>
            <person name="Rich S.A."/>
            <person name="Livny J."/>
            <person name="Vlamakis H."/>
            <person name="Clish C."/>
            <person name="Bullock K."/>
            <person name="Deik A."/>
            <person name="Scott J."/>
            <person name="Pierce K.A."/>
            <person name="Xavier R.J."/>
            <person name="Alm E.J."/>
        </authorList>
    </citation>
    <scope>NUCLEOTIDE SEQUENCE [LARGE SCALE GENOMIC DNA]</scope>
    <source>
        <strain evidence="7 20">BIOML-A6</strain>
    </source>
</reference>
<dbReference type="InterPro" id="IPR005887">
    <property type="entry name" value="GH92_a_mannosidase_put"/>
</dbReference>
<dbReference type="GO" id="GO:0030246">
    <property type="term" value="F:carbohydrate binding"/>
    <property type="evidence" value="ECO:0007669"/>
    <property type="project" value="InterPro"/>
</dbReference>
<evidence type="ECO:0000259" key="6">
    <source>
        <dbReference type="Pfam" id="PF17678"/>
    </source>
</evidence>
<evidence type="ECO:0000313" key="17">
    <source>
        <dbReference type="Proteomes" id="UP000284161"/>
    </source>
</evidence>
<dbReference type="PANTHER" id="PTHR12143:SF39">
    <property type="entry name" value="SECRETED PROTEIN"/>
    <property type="match status" value="1"/>
</dbReference>
<dbReference type="RefSeq" id="WP_060386258.1">
    <property type="nucleotide sequence ID" value="NZ_BAABYC010000001.1"/>
</dbReference>
<evidence type="ECO:0000313" key="19">
    <source>
        <dbReference type="Proteomes" id="UP000284777"/>
    </source>
</evidence>
<dbReference type="Proteomes" id="UP000284777">
    <property type="component" value="Unassembled WGS sequence"/>
</dbReference>
<dbReference type="EMBL" id="QRUB01000007">
    <property type="protein sequence ID" value="RGR27784.1"/>
    <property type="molecule type" value="Genomic_DNA"/>
</dbReference>
<dbReference type="InterPro" id="IPR041371">
    <property type="entry name" value="GH92_N"/>
</dbReference>
<feature type="domain" description="Glycosyl hydrolase family 92" evidence="5">
    <location>
        <begin position="273"/>
        <end position="751"/>
    </location>
</feature>